<dbReference type="GO" id="GO:0004521">
    <property type="term" value="F:RNA endonuclease activity"/>
    <property type="evidence" value="ECO:0007669"/>
    <property type="project" value="InterPro"/>
</dbReference>
<dbReference type="Pfam" id="PF01850">
    <property type="entry name" value="PIN"/>
    <property type="match status" value="1"/>
</dbReference>
<organism evidence="2 3">
    <name type="scientific">Halonotius pteroides</name>
    <dbReference type="NCBI Taxonomy" id="268735"/>
    <lineage>
        <taxon>Archaea</taxon>
        <taxon>Methanobacteriati</taxon>
        <taxon>Methanobacteriota</taxon>
        <taxon>Stenosarchaea group</taxon>
        <taxon>Halobacteria</taxon>
        <taxon>Halobacteriales</taxon>
        <taxon>Haloferacaceae</taxon>
        <taxon>Halonotius</taxon>
    </lineage>
</organism>
<dbReference type="Gene3D" id="3.40.50.1010">
    <property type="entry name" value="5'-nuclease"/>
    <property type="match status" value="1"/>
</dbReference>
<accession>A0A3A6QDC9</accession>
<dbReference type="AlphaFoldDB" id="A0A3A6QDC9"/>
<dbReference type="SUPFAM" id="SSF88723">
    <property type="entry name" value="PIN domain-like"/>
    <property type="match status" value="1"/>
</dbReference>
<dbReference type="RefSeq" id="WP_120083501.1">
    <property type="nucleotide sequence ID" value="NZ_QMDW01000003.1"/>
</dbReference>
<evidence type="ECO:0000313" key="3">
    <source>
        <dbReference type="Proteomes" id="UP000281564"/>
    </source>
</evidence>
<sequence>MPQIAVDANVIIAARLQRDQNHDRGAAILQGIDSGTLPTGYVLGDVLEEIINYLHAKSGHNAATETLDAVIESSGFTLTQATKSDFDTGRSLFRQHESLSLTDAIIVAAMQRADIEYQSITSG</sequence>
<name>A0A3A6QDC9_9EURY</name>
<dbReference type="GO" id="GO:0016075">
    <property type="term" value="P:rRNA catabolic process"/>
    <property type="evidence" value="ECO:0007669"/>
    <property type="project" value="TreeGrafter"/>
</dbReference>
<dbReference type="InterPro" id="IPR039018">
    <property type="entry name" value="VapC20-like"/>
</dbReference>
<evidence type="ECO:0000313" key="2">
    <source>
        <dbReference type="EMBL" id="RJX51212.1"/>
    </source>
</evidence>
<feature type="domain" description="PIN" evidence="1">
    <location>
        <begin position="4"/>
        <end position="116"/>
    </location>
</feature>
<dbReference type="InterPro" id="IPR029060">
    <property type="entry name" value="PIN-like_dom_sf"/>
</dbReference>
<dbReference type="InterPro" id="IPR002716">
    <property type="entry name" value="PIN_dom"/>
</dbReference>
<dbReference type="EMBL" id="QMDW01000003">
    <property type="protein sequence ID" value="RJX51212.1"/>
    <property type="molecule type" value="Genomic_DNA"/>
</dbReference>
<dbReference type="Proteomes" id="UP000281564">
    <property type="component" value="Unassembled WGS sequence"/>
</dbReference>
<gene>
    <name evidence="2" type="ORF">DP106_03780</name>
</gene>
<proteinExistence type="predicted"/>
<dbReference type="PANTHER" id="PTHR42188">
    <property type="entry name" value="23S RRNA-SPECIFIC ENDONUCLEASE VAPC20"/>
    <property type="match status" value="1"/>
</dbReference>
<reference evidence="2 3" key="1">
    <citation type="submission" date="2018-06" db="EMBL/GenBank/DDBJ databases">
        <title>Halonotius sp. F13-13 a new haloarchaeeon isolated from a solar saltern from Isla Cristina, Huelva, Spain.</title>
        <authorList>
            <person name="Duran-Viseras A."/>
            <person name="Sanchez-Porro C."/>
            <person name="Ventosa A."/>
        </authorList>
    </citation>
    <scope>NUCLEOTIDE SEQUENCE [LARGE SCALE GENOMIC DNA]</scope>
    <source>
        <strain evidence="2 3">CECT 7525</strain>
    </source>
</reference>
<keyword evidence="3" id="KW-1185">Reference proteome</keyword>
<evidence type="ECO:0000259" key="1">
    <source>
        <dbReference type="Pfam" id="PF01850"/>
    </source>
</evidence>
<dbReference type="OrthoDB" id="41298at2157"/>
<protein>
    <submittedName>
        <fullName evidence="2">VapC toxin family PIN domain ribonuclease</fullName>
    </submittedName>
</protein>
<comment type="caution">
    <text evidence="2">The sequence shown here is derived from an EMBL/GenBank/DDBJ whole genome shotgun (WGS) entry which is preliminary data.</text>
</comment>
<dbReference type="PANTHER" id="PTHR42188:SF1">
    <property type="entry name" value="23S RRNA-SPECIFIC ENDONUCLEASE VAPC20"/>
    <property type="match status" value="1"/>
</dbReference>